<name>A0A392SM98_9FABA</name>
<proteinExistence type="predicted"/>
<evidence type="ECO:0000313" key="1">
    <source>
        <dbReference type="EMBL" id="MCI50013.1"/>
    </source>
</evidence>
<evidence type="ECO:0000313" key="2">
    <source>
        <dbReference type="Proteomes" id="UP000265520"/>
    </source>
</evidence>
<dbReference type="EMBL" id="LXQA010410143">
    <property type="protein sequence ID" value="MCI50013.1"/>
    <property type="molecule type" value="Genomic_DNA"/>
</dbReference>
<comment type="caution">
    <text evidence="1">The sequence shown here is derived from an EMBL/GenBank/DDBJ whole genome shotgun (WGS) entry which is preliminary data.</text>
</comment>
<sequence length="29" mass="3193">LLSEVHRGFFKDCGTNDATYKEGSTVCVD</sequence>
<dbReference type="Proteomes" id="UP000265520">
    <property type="component" value="Unassembled WGS sequence"/>
</dbReference>
<dbReference type="AlphaFoldDB" id="A0A392SM98"/>
<keyword evidence="2" id="KW-1185">Reference proteome</keyword>
<reference evidence="1 2" key="1">
    <citation type="journal article" date="2018" name="Front. Plant Sci.">
        <title>Red Clover (Trifolium pratense) and Zigzag Clover (T. medium) - A Picture of Genomic Similarities and Differences.</title>
        <authorList>
            <person name="Dluhosova J."/>
            <person name="Istvanek J."/>
            <person name="Nedelnik J."/>
            <person name="Repkova J."/>
        </authorList>
    </citation>
    <scope>NUCLEOTIDE SEQUENCE [LARGE SCALE GENOMIC DNA]</scope>
    <source>
        <strain evidence="2">cv. 10/8</strain>
        <tissue evidence="1">Leaf</tissue>
    </source>
</reference>
<organism evidence="1 2">
    <name type="scientific">Trifolium medium</name>
    <dbReference type="NCBI Taxonomy" id="97028"/>
    <lineage>
        <taxon>Eukaryota</taxon>
        <taxon>Viridiplantae</taxon>
        <taxon>Streptophyta</taxon>
        <taxon>Embryophyta</taxon>
        <taxon>Tracheophyta</taxon>
        <taxon>Spermatophyta</taxon>
        <taxon>Magnoliopsida</taxon>
        <taxon>eudicotyledons</taxon>
        <taxon>Gunneridae</taxon>
        <taxon>Pentapetalae</taxon>
        <taxon>rosids</taxon>
        <taxon>fabids</taxon>
        <taxon>Fabales</taxon>
        <taxon>Fabaceae</taxon>
        <taxon>Papilionoideae</taxon>
        <taxon>50 kb inversion clade</taxon>
        <taxon>NPAAA clade</taxon>
        <taxon>Hologalegina</taxon>
        <taxon>IRL clade</taxon>
        <taxon>Trifolieae</taxon>
        <taxon>Trifolium</taxon>
    </lineage>
</organism>
<protein>
    <submittedName>
        <fullName evidence="1">Uncharacterized protein</fullName>
    </submittedName>
</protein>
<feature type="non-terminal residue" evidence="1">
    <location>
        <position position="1"/>
    </location>
</feature>
<accession>A0A392SM98</accession>